<evidence type="ECO:0000313" key="1">
    <source>
        <dbReference type="EMBL" id="MBC9207489.1"/>
    </source>
</evidence>
<dbReference type="EMBL" id="JACTVA010000018">
    <property type="protein sequence ID" value="MBC9207489.1"/>
    <property type="molecule type" value="Genomic_DNA"/>
</dbReference>
<gene>
    <name evidence="1" type="ORF">IBL26_11645</name>
</gene>
<evidence type="ECO:0000313" key="2">
    <source>
        <dbReference type="Proteomes" id="UP000626026"/>
    </source>
</evidence>
<protein>
    <submittedName>
        <fullName evidence="1">RidA family protein</fullName>
    </submittedName>
</protein>
<sequence length="129" mass="13357">MSKVTFSNPPSLPAPAGFYSQTALVEGPGRRLIIAGQIGVAPDGTVAADGPAQMRQALANLGAALAAHGMGPDKVVRVLVLLTDRALLGEWRQARTAFFGDHQPTSTLLVAAGLADPRFVVEVEAEAVD</sequence>
<dbReference type="Gene3D" id="3.30.1330.40">
    <property type="entry name" value="RutC-like"/>
    <property type="match status" value="1"/>
</dbReference>
<organism evidence="1 2">
    <name type="scientific">Teichococcus aerophilus</name>
    <dbReference type="NCBI Taxonomy" id="1224513"/>
    <lineage>
        <taxon>Bacteria</taxon>
        <taxon>Pseudomonadati</taxon>
        <taxon>Pseudomonadota</taxon>
        <taxon>Alphaproteobacteria</taxon>
        <taxon>Acetobacterales</taxon>
        <taxon>Roseomonadaceae</taxon>
        <taxon>Roseomonas</taxon>
    </lineage>
</organism>
<accession>A0ABR7RMG2</accession>
<dbReference type="PANTHER" id="PTHR43857">
    <property type="entry name" value="BLR7761 PROTEIN"/>
    <property type="match status" value="1"/>
</dbReference>
<dbReference type="CDD" id="cd00448">
    <property type="entry name" value="YjgF_YER057c_UK114_family"/>
    <property type="match status" value="1"/>
</dbReference>
<dbReference type="Pfam" id="PF01042">
    <property type="entry name" value="Ribonuc_L-PSP"/>
    <property type="match status" value="1"/>
</dbReference>
<dbReference type="RefSeq" id="WP_187784655.1">
    <property type="nucleotide sequence ID" value="NZ_JACTVA010000018.1"/>
</dbReference>
<comment type="caution">
    <text evidence="1">The sequence shown here is derived from an EMBL/GenBank/DDBJ whole genome shotgun (WGS) entry which is preliminary data.</text>
</comment>
<dbReference type="Proteomes" id="UP000626026">
    <property type="component" value="Unassembled WGS sequence"/>
</dbReference>
<proteinExistence type="predicted"/>
<dbReference type="PANTHER" id="PTHR43857:SF1">
    <property type="entry name" value="YJGH FAMILY PROTEIN"/>
    <property type="match status" value="1"/>
</dbReference>
<keyword evidence="2" id="KW-1185">Reference proteome</keyword>
<reference evidence="1 2" key="1">
    <citation type="journal article" date="2013" name="Int. J. Syst. Evol. Microbiol.">
        <title>Roseomonas aerophila sp. nov., isolated from air.</title>
        <authorList>
            <person name="Kim S.J."/>
            <person name="Weon H.Y."/>
            <person name="Ahn J.H."/>
            <person name="Hong S.B."/>
            <person name="Seok S.J."/>
            <person name="Whang K.S."/>
            <person name="Kwon S.W."/>
        </authorList>
    </citation>
    <scope>NUCLEOTIDE SEQUENCE [LARGE SCALE GENOMIC DNA]</scope>
    <source>
        <strain evidence="1 2">NBRC 108923</strain>
    </source>
</reference>
<name>A0ABR7RMG2_9PROT</name>
<dbReference type="InterPro" id="IPR006175">
    <property type="entry name" value="YjgF/YER057c/UK114"/>
</dbReference>
<dbReference type="InterPro" id="IPR035959">
    <property type="entry name" value="RutC-like_sf"/>
</dbReference>
<dbReference type="SUPFAM" id="SSF55298">
    <property type="entry name" value="YjgF-like"/>
    <property type="match status" value="1"/>
</dbReference>